<proteinExistence type="predicted"/>
<evidence type="ECO:0000313" key="1">
    <source>
        <dbReference type="Proteomes" id="UP000095283"/>
    </source>
</evidence>
<organism evidence="1 2">
    <name type="scientific">Heterorhabditis bacteriophora</name>
    <name type="common">Entomopathogenic nematode worm</name>
    <dbReference type="NCBI Taxonomy" id="37862"/>
    <lineage>
        <taxon>Eukaryota</taxon>
        <taxon>Metazoa</taxon>
        <taxon>Ecdysozoa</taxon>
        <taxon>Nematoda</taxon>
        <taxon>Chromadorea</taxon>
        <taxon>Rhabditida</taxon>
        <taxon>Rhabditina</taxon>
        <taxon>Rhabditomorpha</taxon>
        <taxon>Strongyloidea</taxon>
        <taxon>Heterorhabditidae</taxon>
        <taxon>Heterorhabditis</taxon>
    </lineage>
</organism>
<sequence>MPNVISIGGIPLILSDSTDPSAIEDFARCYLRKTILKSRI</sequence>
<evidence type="ECO:0000313" key="2">
    <source>
        <dbReference type="WBParaSite" id="Hba_01270"/>
    </source>
</evidence>
<keyword evidence="1" id="KW-1185">Reference proteome</keyword>
<dbReference type="WBParaSite" id="Hba_01270">
    <property type="protein sequence ID" value="Hba_01270"/>
    <property type="gene ID" value="Hba_01270"/>
</dbReference>
<dbReference type="Proteomes" id="UP000095283">
    <property type="component" value="Unplaced"/>
</dbReference>
<reference evidence="2" key="1">
    <citation type="submission" date="2016-11" db="UniProtKB">
        <authorList>
            <consortium name="WormBaseParasite"/>
        </authorList>
    </citation>
    <scope>IDENTIFICATION</scope>
</reference>
<name>A0A1I7W9F3_HETBA</name>
<accession>A0A1I7W9F3</accession>
<dbReference type="AlphaFoldDB" id="A0A1I7W9F3"/>
<protein>
    <submittedName>
        <fullName evidence="2">RRM domain-containing protein</fullName>
    </submittedName>
</protein>